<dbReference type="GO" id="GO:0008270">
    <property type="term" value="F:zinc ion binding"/>
    <property type="evidence" value="ECO:0007669"/>
    <property type="project" value="UniProtKB-KW"/>
</dbReference>
<feature type="region of interest" description="Disordered" evidence="5">
    <location>
        <begin position="484"/>
        <end position="548"/>
    </location>
</feature>
<dbReference type="SMART" id="SM00184">
    <property type="entry name" value="RING"/>
    <property type="match status" value="1"/>
</dbReference>
<reference evidence="8 9" key="1">
    <citation type="submission" date="2017-09" db="EMBL/GenBank/DDBJ databases">
        <title>Genome sequencing of Besnoitia besnoiti strain Bb-Ger1.</title>
        <authorList>
            <person name="Schares G."/>
            <person name="Venepally P."/>
            <person name="Lorenzi H.A."/>
        </authorList>
    </citation>
    <scope>NUCLEOTIDE SEQUENCE [LARGE SCALE GENOMIC DNA]</scope>
    <source>
        <strain evidence="8 9">Bb-Ger1</strain>
    </source>
</reference>
<dbReference type="InterPro" id="IPR013083">
    <property type="entry name" value="Znf_RING/FYVE/PHD"/>
</dbReference>
<dbReference type="Gene3D" id="3.30.40.10">
    <property type="entry name" value="Zinc/RING finger domain, C3HC4 (zinc finger)"/>
    <property type="match status" value="1"/>
</dbReference>
<keyword evidence="9" id="KW-1185">Reference proteome</keyword>
<feature type="compositionally biased region" description="Low complexity" evidence="5">
    <location>
        <begin position="954"/>
        <end position="968"/>
    </location>
</feature>
<comment type="caution">
    <text evidence="8">The sequence shown here is derived from an EMBL/GenBank/DDBJ whole genome shotgun (WGS) entry which is preliminary data.</text>
</comment>
<feature type="region of interest" description="Disordered" evidence="5">
    <location>
        <begin position="708"/>
        <end position="765"/>
    </location>
</feature>
<keyword evidence="3" id="KW-0862">Zinc</keyword>
<gene>
    <name evidence="8" type="ORF">BESB_070540</name>
</gene>
<evidence type="ECO:0000256" key="3">
    <source>
        <dbReference type="ARBA" id="ARBA00022833"/>
    </source>
</evidence>
<evidence type="ECO:0000256" key="4">
    <source>
        <dbReference type="PROSITE-ProRule" id="PRU00024"/>
    </source>
</evidence>
<feature type="compositionally biased region" description="Basic and acidic residues" evidence="5">
    <location>
        <begin position="939"/>
        <end position="950"/>
    </location>
</feature>
<evidence type="ECO:0000256" key="5">
    <source>
        <dbReference type="SAM" id="MobiDB-lite"/>
    </source>
</evidence>
<name>A0A2A9MET7_BESBE</name>
<dbReference type="CDD" id="cd19756">
    <property type="entry name" value="Bbox2"/>
    <property type="match status" value="1"/>
</dbReference>
<accession>A0A2A9MET7</accession>
<keyword evidence="2 4" id="KW-0863">Zinc-finger</keyword>
<sequence length="1374" mass="141551">MEDQSPAAVQLQASQWGADAASPSATSLASDTPRLFPASFSSSSQASASSLGYSPFSSSSSLASLASAPFSQPSPGGSALALHASAPLSFSALAASSATSPFPFAAASRVSLPGAAAPPAPSRSAPLVETRVRVEAPPSPPGPRDWLGAAAPRARQPPFWVPAGEASPAASRDGARRSRDEARRRRERDGGRAERAESPPPVAAAEPRVPASRGAAALPEADRRLVVPLPSYVFAAGGEAAKTAKEEPEPRSRARGARACGGDDSLNAPHECPICTESFGCDEMHRPKVLTCGHTMCFSCILRILPNSRGLSVMELHQQVVARSSSTSAPLPAPPSPASPFSAPSASPLAPALAASVDPPAPSQFLGLFSAPPPVSPAPREAAPPQGARGAAWHALSQPHFQFPSFAAPLAPSTADESGSRCLDAAAVMASRLRSGGLFGAEALYLHMRSLVHRCFFLCPWCRRRSRIAADNLALLPADNEVAHGDAGGEGDADEAEARPNGGAEDKQGKDMVAEDASSSGRRGERATAPRRVKRPLSPEAASRDGTRDSLKTFCSAHPRQEVVAYCRPCMSLVCALCIAGEDAPHYRHARTSLTGAVEAVAKNARATLWRLHQLEEELRAAAQARPREEQMIEEGFRRAFQRGVRRVEELRSHLELYVTCAATGLADALSAARAERLELHREQRSQEERLARAAGAAAAGLKAHLDRLASPAPPSSSASGRGEARSGDHETTCGGDPGGSDNAGSSPPGPAAKRLHQGRGEASAPSCAVLLPSGALSESARVTVSSPLPSVTCPARASSPPLASAAAPSPAPSLADATSAPRPSAARVSSASSLASPLSPLSLLSLSSSLSPPAPLAGRASAHVALLAALLPALRYAAATQQFVERQSGEGRAREEARARQVEARCATALRGKLDSLSHVGAGLAVLWRTARGQGFARDGDTDRGEGGGRESGAGAACSRGAGKAAAVQTTAEGAGDAETVEGEADGESRGQKRRGGLQDREDQRAGGAEEGDVRPPEVRGDGGKRGRRRRDDEAGLEEETPHACVRHVVARERVRTAEQGRQGARRDHARKDRIRCRIPHDICLSGDICLPLVELVYRELPCDPLEARASRAASAAPLPHPPSPHPLSSSLASSPSLAVCSSGSPVSSGSPASTLSSPFTSPAGFLARASSSAVAPFPSAASSPLSSLPHLPSPGAAPLSRPLPLATSPASPSLARQSVPVATAAPFSSASPPCASLRPASCPLPSVSSSLPGSPPALASSFPFSSVSALPASTSRAAAWSCAPSSSAIPGSSYRPFSPSLPPSLSQPFSLGAAPSHCLSGSLHAAPRAREEEEGKREEEEERRAARDVREAEAASEAPRHEVAFPASQPPE</sequence>
<dbReference type="PANTHER" id="PTHR25462">
    <property type="entry name" value="BONUS, ISOFORM C-RELATED"/>
    <property type="match status" value="1"/>
</dbReference>
<dbReference type="OrthoDB" id="6329076at2759"/>
<dbReference type="PROSITE" id="PS00518">
    <property type="entry name" value="ZF_RING_1"/>
    <property type="match status" value="1"/>
</dbReference>
<dbReference type="SUPFAM" id="SSF57845">
    <property type="entry name" value="B-box zinc-binding domain"/>
    <property type="match status" value="1"/>
</dbReference>
<dbReference type="Gene3D" id="3.30.160.60">
    <property type="entry name" value="Classic Zinc Finger"/>
    <property type="match status" value="1"/>
</dbReference>
<feature type="region of interest" description="Disordered" evidence="5">
    <location>
        <begin position="787"/>
        <end position="823"/>
    </location>
</feature>
<dbReference type="Proteomes" id="UP000224006">
    <property type="component" value="Unassembled WGS sequence"/>
</dbReference>
<feature type="compositionally biased region" description="Basic and acidic residues" evidence="5">
    <location>
        <begin position="504"/>
        <end position="513"/>
    </location>
</feature>
<feature type="compositionally biased region" description="Basic and acidic residues" evidence="5">
    <location>
        <begin position="173"/>
        <end position="197"/>
    </location>
</feature>
<feature type="region of interest" description="Disordered" evidence="5">
    <location>
        <begin position="1"/>
        <end position="61"/>
    </location>
</feature>
<dbReference type="KEGG" id="bbes:BESB_070540"/>
<evidence type="ECO:0000313" key="9">
    <source>
        <dbReference type="Proteomes" id="UP000224006"/>
    </source>
</evidence>
<dbReference type="GeneID" id="40311980"/>
<feature type="region of interest" description="Disordered" evidence="5">
    <location>
        <begin position="326"/>
        <end position="345"/>
    </location>
</feature>
<dbReference type="InterPro" id="IPR047153">
    <property type="entry name" value="TRIM45/56/19-like"/>
</dbReference>
<dbReference type="STRING" id="94643.A0A2A9MET7"/>
<organism evidence="8 9">
    <name type="scientific">Besnoitia besnoiti</name>
    <name type="common">Apicomplexan protozoan</name>
    <dbReference type="NCBI Taxonomy" id="94643"/>
    <lineage>
        <taxon>Eukaryota</taxon>
        <taxon>Sar</taxon>
        <taxon>Alveolata</taxon>
        <taxon>Apicomplexa</taxon>
        <taxon>Conoidasida</taxon>
        <taxon>Coccidia</taxon>
        <taxon>Eucoccidiorida</taxon>
        <taxon>Eimeriorina</taxon>
        <taxon>Sarcocystidae</taxon>
        <taxon>Besnoitia</taxon>
    </lineage>
</organism>
<dbReference type="EMBL" id="NWUJ01000007">
    <property type="protein sequence ID" value="PFH33902.1"/>
    <property type="molecule type" value="Genomic_DNA"/>
</dbReference>
<dbReference type="InterPro" id="IPR000315">
    <property type="entry name" value="Znf_B-box"/>
</dbReference>
<evidence type="ECO:0000256" key="2">
    <source>
        <dbReference type="ARBA" id="ARBA00022771"/>
    </source>
</evidence>
<dbReference type="SUPFAM" id="SSF57850">
    <property type="entry name" value="RING/U-box"/>
    <property type="match status" value="1"/>
</dbReference>
<dbReference type="InterPro" id="IPR017907">
    <property type="entry name" value="Znf_RING_CS"/>
</dbReference>
<feature type="compositionally biased region" description="Basic and acidic residues" evidence="5">
    <location>
        <begin position="1013"/>
        <end position="1035"/>
    </location>
</feature>
<feature type="region of interest" description="Disordered" evidence="5">
    <location>
        <begin position="1115"/>
        <end position="1136"/>
    </location>
</feature>
<dbReference type="VEuPathDB" id="ToxoDB:BESB_070540"/>
<feature type="region of interest" description="Disordered" evidence="5">
    <location>
        <begin position="1319"/>
        <end position="1374"/>
    </location>
</feature>
<feature type="compositionally biased region" description="Low complexity" evidence="5">
    <location>
        <begin position="203"/>
        <end position="213"/>
    </location>
</feature>
<evidence type="ECO:0000259" key="7">
    <source>
        <dbReference type="PROSITE" id="PS50119"/>
    </source>
</evidence>
<feature type="region of interest" description="Disordered" evidence="5">
    <location>
        <begin position="1194"/>
        <end position="1214"/>
    </location>
</feature>
<evidence type="ECO:0000259" key="6">
    <source>
        <dbReference type="PROSITE" id="PS50089"/>
    </source>
</evidence>
<dbReference type="InterPro" id="IPR001841">
    <property type="entry name" value="Znf_RING"/>
</dbReference>
<dbReference type="PANTHER" id="PTHR25462:SF296">
    <property type="entry name" value="MEIOTIC P26, ISOFORM F"/>
    <property type="match status" value="1"/>
</dbReference>
<feature type="domain" description="B box-type" evidence="7">
    <location>
        <begin position="550"/>
        <end position="594"/>
    </location>
</feature>
<evidence type="ECO:0000313" key="8">
    <source>
        <dbReference type="EMBL" id="PFH33902.1"/>
    </source>
</evidence>
<dbReference type="PROSITE" id="PS50119">
    <property type="entry name" value="ZF_BBOX"/>
    <property type="match status" value="1"/>
</dbReference>
<dbReference type="Pfam" id="PF13445">
    <property type="entry name" value="zf-RING_UBOX"/>
    <property type="match status" value="1"/>
</dbReference>
<dbReference type="RefSeq" id="XP_029217911.1">
    <property type="nucleotide sequence ID" value="XM_029365427.1"/>
</dbReference>
<keyword evidence="1" id="KW-0479">Metal-binding</keyword>
<feature type="region of interest" description="Disordered" evidence="5">
    <location>
        <begin position="112"/>
        <end position="216"/>
    </location>
</feature>
<feature type="region of interest" description="Disordered" evidence="5">
    <location>
        <begin position="936"/>
        <end position="1045"/>
    </location>
</feature>
<dbReference type="InterPro" id="IPR027370">
    <property type="entry name" value="Znf-RING_euk"/>
</dbReference>
<evidence type="ECO:0000256" key="1">
    <source>
        <dbReference type="ARBA" id="ARBA00022723"/>
    </source>
</evidence>
<feature type="compositionally biased region" description="Basic and acidic residues" evidence="5">
    <location>
        <begin position="988"/>
        <end position="1006"/>
    </location>
</feature>
<feature type="compositionally biased region" description="Low complexity" evidence="5">
    <location>
        <begin position="38"/>
        <end position="61"/>
    </location>
</feature>
<feature type="domain" description="RING-type" evidence="6">
    <location>
        <begin position="272"/>
        <end position="301"/>
    </location>
</feature>
<feature type="compositionally biased region" description="Basic and acidic residues" evidence="5">
    <location>
        <begin position="1330"/>
        <end position="1365"/>
    </location>
</feature>
<proteinExistence type="predicted"/>
<dbReference type="Pfam" id="PF00643">
    <property type="entry name" value="zf-B_box"/>
    <property type="match status" value="1"/>
</dbReference>
<feature type="compositionally biased region" description="Low complexity" evidence="5">
    <location>
        <begin position="795"/>
        <end position="823"/>
    </location>
</feature>
<evidence type="ECO:0008006" key="10">
    <source>
        <dbReference type="Google" id="ProtNLM"/>
    </source>
</evidence>
<dbReference type="PROSITE" id="PS50089">
    <property type="entry name" value="ZF_RING_2"/>
    <property type="match status" value="1"/>
</dbReference>
<feature type="compositionally biased region" description="Basic and acidic residues" evidence="5">
    <location>
        <begin position="723"/>
        <end position="732"/>
    </location>
</feature>
<protein>
    <recommendedName>
        <fullName evidence="10">Zinc finger, C3HC4 type (RING finger) domain-containing protein</fullName>
    </recommendedName>
</protein>